<keyword evidence="4" id="KW-0496">Mitochondrion</keyword>
<evidence type="ECO:0000256" key="2">
    <source>
        <dbReference type="ARBA" id="ARBA00010876"/>
    </source>
</evidence>
<evidence type="ECO:0000259" key="7">
    <source>
        <dbReference type="Pfam" id="PF00849"/>
    </source>
</evidence>
<dbReference type="Gene3D" id="3.30.2350.10">
    <property type="entry name" value="Pseudouridine synthase"/>
    <property type="match status" value="1"/>
</dbReference>
<reference evidence="9" key="1">
    <citation type="journal article" date="2014" name="Science">
        <title>Ancient hybridizations among the ancestral genomes of bread wheat.</title>
        <authorList>
            <consortium name="International Wheat Genome Sequencing Consortium,"/>
            <person name="Marcussen T."/>
            <person name="Sandve S.R."/>
            <person name="Heier L."/>
            <person name="Spannagl M."/>
            <person name="Pfeifer M."/>
            <person name="Jakobsen K.S."/>
            <person name="Wulff B.B."/>
            <person name="Steuernagel B."/>
            <person name="Mayer K.F."/>
            <person name="Olsen O.A."/>
        </authorList>
    </citation>
    <scope>NUCLEOTIDE SEQUENCE [LARGE SCALE GENOMIC DNA]</scope>
    <source>
        <strain evidence="9">cv. AL8/78</strain>
    </source>
</reference>
<organism evidence="8 9">
    <name type="scientific">Aegilops tauschii subsp. strangulata</name>
    <name type="common">Goatgrass</name>
    <dbReference type="NCBI Taxonomy" id="200361"/>
    <lineage>
        <taxon>Eukaryota</taxon>
        <taxon>Viridiplantae</taxon>
        <taxon>Streptophyta</taxon>
        <taxon>Embryophyta</taxon>
        <taxon>Tracheophyta</taxon>
        <taxon>Spermatophyta</taxon>
        <taxon>Magnoliopsida</taxon>
        <taxon>Liliopsida</taxon>
        <taxon>Poales</taxon>
        <taxon>Poaceae</taxon>
        <taxon>BOP clade</taxon>
        <taxon>Pooideae</taxon>
        <taxon>Triticodae</taxon>
        <taxon>Triticeae</taxon>
        <taxon>Triticinae</taxon>
        <taxon>Aegilops</taxon>
    </lineage>
</organism>
<dbReference type="EnsemblPlants" id="AET5Gv20402700.13">
    <property type="protein sequence ID" value="AET5Gv20402700.13"/>
    <property type="gene ID" value="AET5Gv20402700"/>
</dbReference>
<dbReference type="EnsemblPlants" id="AET5Gv20402700.14">
    <property type="protein sequence ID" value="AET5Gv20402700.14"/>
    <property type="gene ID" value="AET5Gv20402700"/>
</dbReference>
<keyword evidence="9" id="KW-1185">Reference proteome</keyword>
<evidence type="ECO:0000313" key="8">
    <source>
        <dbReference type="EnsemblPlants" id="AET5Gv20402700.12"/>
    </source>
</evidence>
<evidence type="ECO:0000256" key="6">
    <source>
        <dbReference type="SAM" id="Phobius"/>
    </source>
</evidence>
<dbReference type="Gramene" id="AET5Gv20402700.13">
    <property type="protein sequence ID" value="AET5Gv20402700.13"/>
    <property type="gene ID" value="AET5Gv20402700"/>
</dbReference>
<dbReference type="GO" id="GO:0009982">
    <property type="term" value="F:pseudouridine synthase activity"/>
    <property type="evidence" value="ECO:0007669"/>
    <property type="project" value="InterPro"/>
</dbReference>
<dbReference type="GO" id="GO:0000455">
    <property type="term" value="P:enzyme-directed rRNA pseudouridine synthesis"/>
    <property type="evidence" value="ECO:0007669"/>
    <property type="project" value="TreeGrafter"/>
</dbReference>
<evidence type="ECO:0000256" key="5">
    <source>
        <dbReference type="ARBA" id="ARBA00023235"/>
    </source>
</evidence>
<evidence type="ECO:0000256" key="1">
    <source>
        <dbReference type="ARBA" id="ARBA00004173"/>
    </source>
</evidence>
<name>A0A453KG04_AEGTS</name>
<sequence>MLVLNSAPYYILILILIYFMLKGTQQVLQRKYVALVMGTPRHPKGLLSAPLAKVLLQDGKSERLTVRAGPNTTSVQDALTEYRVIESCPRGFTWLELFPLTGRKHQVISIPEQRSYKVSESLTTRKPDFS</sequence>
<dbReference type="GO" id="GO:0003723">
    <property type="term" value="F:RNA binding"/>
    <property type="evidence" value="ECO:0007669"/>
    <property type="project" value="UniProtKB-KW"/>
</dbReference>
<protein>
    <recommendedName>
        <fullName evidence="7">Pseudouridine synthase RsuA/RluA-like domain-containing protein</fullName>
    </recommendedName>
</protein>
<evidence type="ECO:0000313" key="9">
    <source>
        <dbReference type="Proteomes" id="UP000015105"/>
    </source>
</evidence>
<proteinExistence type="inferred from homology"/>
<keyword evidence="5" id="KW-0413">Isomerase</keyword>
<dbReference type="Gramene" id="AET5Gv20402700.11">
    <property type="protein sequence ID" value="AET5Gv20402700.11"/>
    <property type="gene ID" value="AET5Gv20402700"/>
</dbReference>
<reference evidence="9" key="2">
    <citation type="journal article" date="2017" name="Nat. Plants">
        <title>The Aegilops tauschii genome reveals multiple impacts of transposons.</title>
        <authorList>
            <person name="Zhao G."/>
            <person name="Zou C."/>
            <person name="Li K."/>
            <person name="Wang K."/>
            <person name="Li T."/>
            <person name="Gao L."/>
            <person name="Zhang X."/>
            <person name="Wang H."/>
            <person name="Yang Z."/>
            <person name="Liu X."/>
            <person name="Jiang W."/>
            <person name="Mao L."/>
            <person name="Kong X."/>
            <person name="Jiao Y."/>
            <person name="Jia J."/>
        </authorList>
    </citation>
    <scope>NUCLEOTIDE SEQUENCE [LARGE SCALE GENOMIC DNA]</scope>
    <source>
        <strain evidence="9">cv. AL8/78</strain>
    </source>
</reference>
<reference evidence="8" key="4">
    <citation type="submission" date="2019-03" db="UniProtKB">
        <authorList>
            <consortium name="EnsemblPlants"/>
        </authorList>
    </citation>
    <scope>IDENTIFICATION</scope>
</reference>
<dbReference type="InterPro" id="IPR050188">
    <property type="entry name" value="RluA_PseudoU_synthase"/>
</dbReference>
<dbReference type="InterPro" id="IPR020103">
    <property type="entry name" value="PsdUridine_synth_cat_dom_sf"/>
</dbReference>
<reference evidence="8" key="5">
    <citation type="journal article" date="2021" name="G3 (Bethesda)">
        <title>Aegilops tauschii genome assembly Aet v5.0 features greater sequence contiguity and improved annotation.</title>
        <authorList>
            <person name="Wang L."/>
            <person name="Zhu T."/>
            <person name="Rodriguez J.C."/>
            <person name="Deal K.R."/>
            <person name="Dubcovsky J."/>
            <person name="McGuire P.E."/>
            <person name="Lux T."/>
            <person name="Spannagl M."/>
            <person name="Mayer K.F.X."/>
            <person name="Baldrich P."/>
            <person name="Meyers B.C."/>
            <person name="Huo N."/>
            <person name="Gu Y.Q."/>
            <person name="Zhou H."/>
            <person name="Devos K.M."/>
            <person name="Bennetzen J.L."/>
            <person name="Unver T."/>
            <person name="Budak H."/>
            <person name="Gulick P.J."/>
            <person name="Galiba G."/>
            <person name="Kalapos B."/>
            <person name="Nelson D.R."/>
            <person name="Li P."/>
            <person name="You F.M."/>
            <person name="Luo M.C."/>
            <person name="Dvorak J."/>
        </authorList>
    </citation>
    <scope>NUCLEOTIDE SEQUENCE [LARGE SCALE GENOMIC DNA]</scope>
    <source>
        <strain evidence="8">cv. AL8/78</strain>
    </source>
</reference>
<dbReference type="EnsemblPlants" id="AET5Gv20402700.12">
    <property type="protein sequence ID" value="AET5Gv20402700.12"/>
    <property type="gene ID" value="AET5Gv20402700"/>
</dbReference>
<feature type="domain" description="Pseudouridine synthase RsuA/RluA-like" evidence="7">
    <location>
        <begin position="25"/>
        <end position="107"/>
    </location>
</feature>
<dbReference type="PANTHER" id="PTHR21600">
    <property type="entry name" value="MITOCHONDRIAL RNA PSEUDOURIDINE SYNTHASE"/>
    <property type="match status" value="1"/>
</dbReference>
<dbReference type="GO" id="GO:0005739">
    <property type="term" value="C:mitochondrion"/>
    <property type="evidence" value="ECO:0007669"/>
    <property type="project" value="UniProtKB-SubCell"/>
</dbReference>
<comment type="similarity">
    <text evidence="2">Belongs to the pseudouridine synthase RluA family.</text>
</comment>
<dbReference type="InterPro" id="IPR006145">
    <property type="entry name" value="PsdUridine_synth_RsuA/RluA"/>
</dbReference>
<dbReference type="Gramene" id="AET5Gv20402700.12">
    <property type="protein sequence ID" value="AET5Gv20402700.12"/>
    <property type="gene ID" value="AET5Gv20402700"/>
</dbReference>
<evidence type="ECO:0000256" key="4">
    <source>
        <dbReference type="ARBA" id="ARBA00023128"/>
    </source>
</evidence>
<dbReference type="Proteomes" id="UP000015105">
    <property type="component" value="Chromosome 5D"/>
</dbReference>
<keyword evidence="6" id="KW-0472">Membrane</keyword>
<keyword evidence="6" id="KW-0812">Transmembrane</keyword>
<dbReference type="EnsemblPlants" id="AET5Gv20402700.11">
    <property type="protein sequence ID" value="AET5Gv20402700.11"/>
    <property type="gene ID" value="AET5Gv20402700"/>
</dbReference>
<evidence type="ECO:0000256" key="3">
    <source>
        <dbReference type="ARBA" id="ARBA00022884"/>
    </source>
</evidence>
<reference evidence="8" key="3">
    <citation type="journal article" date="2017" name="Nature">
        <title>Genome sequence of the progenitor of the wheat D genome Aegilops tauschii.</title>
        <authorList>
            <person name="Luo M.C."/>
            <person name="Gu Y.Q."/>
            <person name="Puiu D."/>
            <person name="Wang H."/>
            <person name="Twardziok S.O."/>
            <person name="Deal K.R."/>
            <person name="Huo N."/>
            <person name="Zhu T."/>
            <person name="Wang L."/>
            <person name="Wang Y."/>
            <person name="McGuire P.E."/>
            <person name="Liu S."/>
            <person name="Long H."/>
            <person name="Ramasamy R.K."/>
            <person name="Rodriguez J.C."/>
            <person name="Van S.L."/>
            <person name="Yuan L."/>
            <person name="Wang Z."/>
            <person name="Xia Z."/>
            <person name="Xiao L."/>
            <person name="Anderson O.D."/>
            <person name="Ouyang S."/>
            <person name="Liang Y."/>
            <person name="Zimin A.V."/>
            <person name="Pertea G."/>
            <person name="Qi P."/>
            <person name="Bennetzen J.L."/>
            <person name="Dai X."/>
            <person name="Dawson M.W."/>
            <person name="Muller H.G."/>
            <person name="Kugler K."/>
            <person name="Rivarola-Duarte L."/>
            <person name="Spannagl M."/>
            <person name="Mayer K.F.X."/>
            <person name="Lu F.H."/>
            <person name="Bevan M.W."/>
            <person name="Leroy P."/>
            <person name="Li P."/>
            <person name="You F.M."/>
            <person name="Sun Q."/>
            <person name="Liu Z."/>
            <person name="Lyons E."/>
            <person name="Wicker T."/>
            <person name="Salzberg S.L."/>
            <person name="Devos K.M."/>
            <person name="Dvorak J."/>
        </authorList>
    </citation>
    <scope>NUCLEOTIDE SEQUENCE [LARGE SCALE GENOMIC DNA]</scope>
    <source>
        <strain evidence="8">cv. AL8/78</strain>
    </source>
</reference>
<dbReference type="SUPFAM" id="SSF55120">
    <property type="entry name" value="Pseudouridine synthase"/>
    <property type="match status" value="1"/>
</dbReference>
<comment type="subcellular location">
    <subcellularLocation>
        <location evidence="1">Mitochondrion</location>
    </subcellularLocation>
</comment>
<dbReference type="PANTHER" id="PTHR21600:SF81">
    <property type="entry name" value="21S RRNA PSEUDOURIDINE(2819) SYNTHASE"/>
    <property type="match status" value="1"/>
</dbReference>
<dbReference type="Gramene" id="AET5Gv20402700.14">
    <property type="protein sequence ID" value="AET5Gv20402700.14"/>
    <property type="gene ID" value="AET5Gv20402700"/>
</dbReference>
<dbReference type="Pfam" id="PF00849">
    <property type="entry name" value="PseudoU_synth_2"/>
    <property type="match status" value="1"/>
</dbReference>
<keyword evidence="6" id="KW-1133">Transmembrane helix</keyword>
<feature type="transmembrane region" description="Helical" evidence="6">
    <location>
        <begin position="6"/>
        <end position="21"/>
    </location>
</feature>
<keyword evidence="3" id="KW-0694">RNA-binding</keyword>
<dbReference type="AlphaFoldDB" id="A0A453KG04"/>
<accession>A0A453KG04</accession>